<name>A0A8H3J5D3_9LECA</name>
<reference evidence="1" key="1">
    <citation type="submission" date="2021-03" db="EMBL/GenBank/DDBJ databases">
        <authorList>
            <person name="Tagirdzhanova G."/>
        </authorList>
    </citation>
    <scope>NUCLEOTIDE SEQUENCE</scope>
</reference>
<dbReference type="EMBL" id="CAJPDS010000173">
    <property type="protein sequence ID" value="CAF9941038.1"/>
    <property type="molecule type" value="Genomic_DNA"/>
</dbReference>
<organism evidence="1 2">
    <name type="scientific">Heterodermia speciosa</name>
    <dbReference type="NCBI Taxonomy" id="116794"/>
    <lineage>
        <taxon>Eukaryota</taxon>
        <taxon>Fungi</taxon>
        <taxon>Dikarya</taxon>
        <taxon>Ascomycota</taxon>
        <taxon>Pezizomycotina</taxon>
        <taxon>Lecanoromycetes</taxon>
        <taxon>OSLEUM clade</taxon>
        <taxon>Lecanoromycetidae</taxon>
        <taxon>Caliciales</taxon>
        <taxon>Physciaceae</taxon>
        <taxon>Heterodermia</taxon>
    </lineage>
</organism>
<evidence type="ECO:0000313" key="1">
    <source>
        <dbReference type="EMBL" id="CAF9941038.1"/>
    </source>
</evidence>
<accession>A0A8H3J5D3</accession>
<comment type="caution">
    <text evidence="1">The sequence shown here is derived from an EMBL/GenBank/DDBJ whole genome shotgun (WGS) entry which is preliminary data.</text>
</comment>
<gene>
    <name evidence="1" type="ORF">HETSPECPRED_002852</name>
</gene>
<protein>
    <submittedName>
        <fullName evidence="1">Uncharacterized protein</fullName>
    </submittedName>
</protein>
<proteinExistence type="predicted"/>
<dbReference type="OrthoDB" id="5332281at2759"/>
<dbReference type="Proteomes" id="UP000664521">
    <property type="component" value="Unassembled WGS sequence"/>
</dbReference>
<keyword evidence="2" id="KW-1185">Reference proteome</keyword>
<dbReference type="AlphaFoldDB" id="A0A8H3J5D3"/>
<sequence length="121" mass="13860">MFWYINFGEDMRRDQKITFPFVRRLTENYSPSNLIFENDLLECSLLGAAKYPKKGVTSTNCSLVANLTTISSGYIKSRVDVGGIRYFDVEYNLIVSTKTVIMKFSLEIDGRKISNVETSYD</sequence>
<evidence type="ECO:0000313" key="2">
    <source>
        <dbReference type="Proteomes" id="UP000664521"/>
    </source>
</evidence>